<dbReference type="EMBL" id="PEMH01000405">
    <property type="protein sequence ID" value="RTH96320.1"/>
    <property type="molecule type" value="Genomic_DNA"/>
</dbReference>
<keyword evidence="1" id="KW-0238">DNA-binding</keyword>
<dbReference type="GO" id="GO:0003677">
    <property type="term" value="F:DNA binding"/>
    <property type="evidence" value="ECO:0007669"/>
    <property type="project" value="UniProtKB-UniRule"/>
</dbReference>
<dbReference type="InterPro" id="IPR037914">
    <property type="entry name" value="SpoVT-AbrB_sf"/>
</dbReference>
<organism evidence="3 4">
    <name type="scientific">Thermus scotoductus</name>
    <dbReference type="NCBI Taxonomy" id="37636"/>
    <lineage>
        <taxon>Bacteria</taxon>
        <taxon>Thermotogati</taxon>
        <taxon>Deinococcota</taxon>
        <taxon>Deinococci</taxon>
        <taxon>Thermales</taxon>
        <taxon>Thermaceae</taxon>
        <taxon>Thermus</taxon>
    </lineage>
</organism>
<evidence type="ECO:0000259" key="2">
    <source>
        <dbReference type="PROSITE" id="PS51740"/>
    </source>
</evidence>
<evidence type="ECO:0000256" key="1">
    <source>
        <dbReference type="PROSITE-ProRule" id="PRU01076"/>
    </source>
</evidence>
<dbReference type="InterPro" id="IPR007159">
    <property type="entry name" value="SpoVT-AbrB_dom"/>
</dbReference>
<dbReference type="PROSITE" id="PS51740">
    <property type="entry name" value="SPOVT_ABRB"/>
    <property type="match status" value="1"/>
</dbReference>
<accession>A0A430UDM5</accession>
<reference evidence="3 4" key="1">
    <citation type="journal article" date="2019" name="Extremophiles">
        <title>Biogeography of thermophiles and predominance of Thermus scotoductus in domestic water heaters.</title>
        <authorList>
            <person name="Wilpiszeski R.L."/>
            <person name="Zhang Z."/>
            <person name="House C.H."/>
        </authorList>
    </citation>
    <scope>NUCLEOTIDE SEQUENCE [LARGE SCALE GENOMIC DNA]</scope>
    <source>
        <strain evidence="3 4">16_S16</strain>
    </source>
</reference>
<evidence type="ECO:0000313" key="4">
    <source>
        <dbReference type="Proteomes" id="UP000288347"/>
    </source>
</evidence>
<dbReference type="AlphaFoldDB" id="A0A430UDM5"/>
<sequence length="80" mass="9148">MELAKLSRKGQVHLPRRLLRQLGIQGEGYFLVELSPDGAILLRPVGIYPIEGYSQDRVREFLQEDTLTDEERARLARVLG</sequence>
<name>A0A430UDM5_THESC</name>
<feature type="domain" description="SpoVT-AbrB" evidence="2">
    <location>
        <begin position="1"/>
        <end position="47"/>
    </location>
</feature>
<evidence type="ECO:0000313" key="3">
    <source>
        <dbReference type="EMBL" id="RTH96320.1"/>
    </source>
</evidence>
<dbReference type="SMART" id="SM00966">
    <property type="entry name" value="SpoVT_AbrB"/>
    <property type="match status" value="1"/>
</dbReference>
<gene>
    <name evidence="3" type="ORF">CSW29_13305</name>
</gene>
<dbReference type="SUPFAM" id="SSF89447">
    <property type="entry name" value="AbrB/MazE/MraZ-like"/>
    <property type="match status" value="1"/>
</dbReference>
<proteinExistence type="predicted"/>
<dbReference type="Proteomes" id="UP000288347">
    <property type="component" value="Unassembled WGS sequence"/>
</dbReference>
<comment type="caution">
    <text evidence="3">The sequence shown here is derived from an EMBL/GenBank/DDBJ whole genome shotgun (WGS) entry which is preliminary data.</text>
</comment>
<dbReference type="RefSeq" id="WP_126217438.1">
    <property type="nucleotide sequence ID" value="NZ_PEMH01000405.1"/>
</dbReference>
<protein>
    <submittedName>
        <fullName evidence="3">Sporulation protein SpoVT</fullName>
    </submittedName>
</protein>